<gene>
    <name evidence="6" type="primary">mrpl16</name>
    <name evidence="6" type="ORF">LPJ64_003495</name>
</gene>
<dbReference type="PROSITE" id="PS00701">
    <property type="entry name" value="RIBOSOMAL_L16_2"/>
    <property type="match status" value="1"/>
</dbReference>
<dbReference type="GO" id="GO:0019843">
    <property type="term" value="F:rRNA binding"/>
    <property type="evidence" value="ECO:0007669"/>
    <property type="project" value="InterPro"/>
</dbReference>
<organism evidence="6 7">
    <name type="scientific">Coemansia asiatica</name>
    <dbReference type="NCBI Taxonomy" id="1052880"/>
    <lineage>
        <taxon>Eukaryota</taxon>
        <taxon>Fungi</taxon>
        <taxon>Fungi incertae sedis</taxon>
        <taxon>Zoopagomycota</taxon>
        <taxon>Kickxellomycotina</taxon>
        <taxon>Kickxellomycetes</taxon>
        <taxon>Kickxellales</taxon>
        <taxon>Kickxellaceae</taxon>
        <taxon>Coemansia</taxon>
    </lineage>
</organism>
<feature type="compositionally biased region" description="Basic and acidic residues" evidence="5">
    <location>
        <begin position="206"/>
        <end position="215"/>
    </location>
</feature>
<evidence type="ECO:0000256" key="1">
    <source>
        <dbReference type="ARBA" id="ARBA00008931"/>
    </source>
</evidence>
<dbReference type="EMBL" id="JANBOH010000137">
    <property type="protein sequence ID" value="KAJ1644872.1"/>
    <property type="molecule type" value="Genomic_DNA"/>
</dbReference>
<evidence type="ECO:0000256" key="2">
    <source>
        <dbReference type="ARBA" id="ARBA00022980"/>
    </source>
</evidence>
<dbReference type="NCBIfam" id="TIGR01164">
    <property type="entry name" value="rplP_bact"/>
    <property type="match status" value="1"/>
</dbReference>
<keyword evidence="7" id="KW-1185">Reference proteome</keyword>
<feature type="compositionally biased region" description="Polar residues" evidence="5">
    <location>
        <begin position="217"/>
        <end position="227"/>
    </location>
</feature>
<evidence type="ECO:0000256" key="5">
    <source>
        <dbReference type="SAM" id="MobiDB-lite"/>
    </source>
</evidence>
<proteinExistence type="inferred from homology"/>
<dbReference type="InterPro" id="IPR020798">
    <property type="entry name" value="Ribosomal_uL16_CS"/>
</dbReference>
<keyword evidence="2 4" id="KW-0689">Ribosomal protein</keyword>
<dbReference type="Pfam" id="PF00252">
    <property type="entry name" value="Ribosomal_L16"/>
    <property type="match status" value="1"/>
</dbReference>
<sequence length="227" mass="25081">MWAQRFAGNILHSRVLFAKNAGSLLSRTQPIGLLASASVAKPALDAFRGALSSSQQNQIRSVHNLQPRRRKYKKAQKGRVPVRTGGSTKGNYMAFGDYGLRVKLGLRLSAKTISAIHATMKRKLKAIKDLKIWLRVFPDIPVTTKGTEVRMGKGKGAFDYWAVRVPKDKIIFELSGPGLNNELAKDAIRQASFKLGVPTEFVIKSDATKQPKKSEMPPTTTPFQHAK</sequence>
<evidence type="ECO:0000313" key="6">
    <source>
        <dbReference type="EMBL" id="KAJ1644872.1"/>
    </source>
</evidence>
<dbReference type="InterPro" id="IPR016180">
    <property type="entry name" value="Ribosomal_uL16_dom"/>
</dbReference>
<dbReference type="PANTHER" id="PTHR12220:SF13">
    <property type="entry name" value="LARGE RIBOSOMAL SUBUNIT PROTEIN UL16M"/>
    <property type="match status" value="1"/>
</dbReference>
<keyword evidence="3 4" id="KW-0687">Ribonucleoprotein</keyword>
<dbReference type="GO" id="GO:0032543">
    <property type="term" value="P:mitochondrial translation"/>
    <property type="evidence" value="ECO:0007669"/>
    <property type="project" value="TreeGrafter"/>
</dbReference>
<evidence type="ECO:0000256" key="3">
    <source>
        <dbReference type="ARBA" id="ARBA00023274"/>
    </source>
</evidence>
<comment type="caution">
    <text evidence="6">The sequence shown here is derived from an EMBL/GenBank/DDBJ whole genome shotgun (WGS) entry which is preliminary data.</text>
</comment>
<dbReference type="SUPFAM" id="SSF54686">
    <property type="entry name" value="Ribosomal protein L16p/L10e"/>
    <property type="match status" value="1"/>
</dbReference>
<accession>A0A9W7XKZ8</accession>
<dbReference type="InterPro" id="IPR000114">
    <property type="entry name" value="Ribosomal_uL16_bact-type"/>
</dbReference>
<dbReference type="InterPro" id="IPR047873">
    <property type="entry name" value="Ribosomal_uL16"/>
</dbReference>
<dbReference type="GO" id="GO:0003735">
    <property type="term" value="F:structural constituent of ribosome"/>
    <property type="evidence" value="ECO:0007669"/>
    <property type="project" value="InterPro"/>
</dbReference>
<dbReference type="InterPro" id="IPR036920">
    <property type="entry name" value="Ribosomal_uL16_sf"/>
</dbReference>
<evidence type="ECO:0000256" key="4">
    <source>
        <dbReference type="RuleBase" id="RU004413"/>
    </source>
</evidence>
<dbReference type="AlphaFoldDB" id="A0A9W7XKZ8"/>
<comment type="similarity">
    <text evidence="1 4">Belongs to the universal ribosomal protein uL16 family.</text>
</comment>
<dbReference type="PANTHER" id="PTHR12220">
    <property type="entry name" value="50S/60S RIBOSOMAL PROTEIN L16"/>
    <property type="match status" value="1"/>
</dbReference>
<dbReference type="Proteomes" id="UP001145021">
    <property type="component" value="Unassembled WGS sequence"/>
</dbReference>
<protein>
    <submittedName>
        <fullName evidence="6">39S ribosomal protein L16, mitochondrial</fullName>
    </submittedName>
</protein>
<reference evidence="6" key="1">
    <citation type="submission" date="2022-07" db="EMBL/GenBank/DDBJ databases">
        <title>Phylogenomic reconstructions and comparative analyses of Kickxellomycotina fungi.</title>
        <authorList>
            <person name="Reynolds N.K."/>
            <person name="Stajich J.E."/>
            <person name="Barry K."/>
            <person name="Grigoriev I.V."/>
            <person name="Crous P."/>
            <person name="Smith M.E."/>
        </authorList>
    </citation>
    <scope>NUCLEOTIDE SEQUENCE</scope>
    <source>
        <strain evidence="6">NBRC 105413</strain>
    </source>
</reference>
<dbReference type="Gene3D" id="3.90.1170.10">
    <property type="entry name" value="Ribosomal protein L10e/L16"/>
    <property type="match status" value="1"/>
</dbReference>
<name>A0A9W7XKZ8_9FUNG</name>
<evidence type="ECO:0000313" key="7">
    <source>
        <dbReference type="Proteomes" id="UP001145021"/>
    </source>
</evidence>
<feature type="region of interest" description="Disordered" evidence="5">
    <location>
        <begin position="206"/>
        <end position="227"/>
    </location>
</feature>
<dbReference type="GO" id="GO:0005762">
    <property type="term" value="C:mitochondrial large ribosomal subunit"/>
    <property type="evidence" value="ECO:0007669"/>
    <property type="project" value="TreeGrafter"/>
</dbReference>
<dbReference type="PRINTS" id="PR00060">
    <property type="entry name" value="RIBOSOMALL16"/>
</dbReference>
<dbReference type="CDD" id="cd01433">
    <property type="entry name" value="Ribosomal_L16_L10e"/>
    <property type="match status" value="1"/>
</dbReference>